<accession>A0A9E2KSJ3</accession>
<dbReference type="InterPro" id="IPR010148">
    <property type="entry name" value="CRISPR-assoc_prot_CT1975"/>
</dbReference>
<protein>
    <submittedName>
        <fullName evidence="1">Type I-E CRISPR-associated protein Cas7/Cse4/CasC</fullName>
    </submittedName>
</protein>
<dbReference type="AlphaFoldDB" id="A0A9E2KSJ3"/>
<dbReference type="EMBL" id="JAHLFT010000049">
    <property type="protein sequence ID" value="MBU3828267.1"/>
    <property type="molecule type" value="Genomic_DNA"/>
</dbReference>
<organism evidence="1 2">
    <name type="scientific">Candidatus Lactobacillus pullistercoris</name>
    <dbReference type="NCBI Taxonomy" id="2838636"/>
    <lineage>
        <taxon>Bacteria</taxon>
        <taxon>Bacillati</taxon>
        <taxon>Bacillota</taxon>
        <taxon>Bacilli</taxon>
        <taxon>Lactobacillales</taxon>
        <taxon>Lactobacillaceae</taxon>
        <taxon>Lactobacillus</taxon>
    </lineage>
</organism>
<sequence length="373" mass="41992">MTQNNLYVDIHVLQTVPSSNINRDDTGAPKTAVYGGTTRSRVSSQSWKKAIREGFKKDSKEHDWLRGFRTKRTATLLANELMKQDASLSFDDARKKAKEVLSNMGLKFDKSKKTDKNNDKDFETKVLLFFSPGQLRKLAEYVLNNNEIDKKEAKKLLTENQSLDLALFGRMVADDPELNVEASSQVAHAISTHEVVPEFDFFTAVDDAKTSEESGSAMLGTIEYNSSTLYRYANINMKELIHNLGVDLAQIGLKEFIKNFALTMPTGHQNSYANKTLPQYILVTIREDTPVNLVSAFEASVQSNRGYTKKSIERLETEFDNISGWIGEPIASFVHANKEFETTVGEKEKNINKLLDDVSTIVAKRVENENTNN</sequence>
<gene>
    <name evidence="1" type="primary">cas7e</name>
    <name evidence="1" type="ORF">H9806_03865</name>
</gene>
<dbReference type="Pfam" id="PF09344">
    <property type="entry name" value="Cas_CT1975"/>
    <property type="match status" value="1"/>
</dbReference>
<proteinExistence type="predicted"/>
<dbReference type="Proteomes" id="UP000823844">
    <property type="component" value="Unassembled WGS sequence"/>
</dbReference>
<name>A0A9E2KSJ3_9LACO</name>
<reference evidence="1" key="1">
    <citation type="journal article" date="2021" name="PeerJ">
        <title>Extensive microbial diversity within the chicken gut microbiome revealed by metagenomics and culture.</title>
        <authorList>
            <person name="Gilroy R."/>
            <person name="Ravi A."/>
            <person name="Getino M."/>
            <person name="Pursley I."/>
            <person name="Horton D.L."/>
            <person name="Alikhan N.F."/>
            <person name="Baker D."/>
            <person name="Gharbi K."/>
            <person name="Hall N."/>
            <person name="Watson M."/>
            <person name="Adriaenssens E.M."/>
            <person name="Foster-Nyarko E."/>
            <person name="Jarju S."/>
            <person name="Secka A."/>
            <person name="Antonio M."/>
            <person name="Oren A."/>
            <person name="Chaudhuri R.R."/>
            <person name="La Ragione R."/>
            <person name="Hildebrand F."/>
            <person name="Pallen M.J."/>
        </authorList>
    </citation>
    <scope>NUCLEOTIDE SEQUENCE</scope>
    <source>
        <strain evidence="1">F6-686</strain>
    </source>
</reference>
<dbReference type="NCBIfam" id="TIGR01869">
    <property type="entry name" value="casC_Cse4"/>
    <property type="match status" value="1"/>
</dbReference>
<comment type="caution">
    <text evidence="1">The sequence shown here is derived from an EMBL/GenBank/DDBJ whole genome shotgun (WGS) entry which is preliminary data.</text>
</comment>
<reference evidence="1" key="2">
    <citation type="submission" date="2021-04" db="EMBL/GenBank/DDBJ databases">
        <authorList>
            <person name="Gilroy R."/>
        </authorList>
    </citation>
    <scope>NUCLEOTIDE SEQUENCE</scope>
    <source>
        <strain evidence="1">F6-686</strain>
    </source>
</reference>
<evidence type="ECO:0000313" key="2">
    <source>
        <dbReference type="Proteomes" id="UP000823844"/>
    </source>
</evidence>
<evidence type="ECO:0000313" key="1">
    <source>
        <dbReference type="EMBL" id="MBU3828267.1"/>
    </source>
</evidence>